<evidence type="ECO:0000256" key="5">
    <source>
        <dbReference type="ARBA" id="ARBA00023136"/>
    </source>
</evidence>
<dbReference type="SUPFAM" id="SSF103473">
    <property type="entry name" value="MFS general substrate transporter"/>
    <property type="match status" value="1"/>
</dbReference>
<dbReference type="CDD" id="cd17347">
    <property type="entry name" value="MFS_SLC15A1_2_like"/>
    <property type="match status" value="1"/>
</dbReference>
<dbReference type="GO" id="GO:0022857">
    <property type="term" value="F:transmembrane transporter activity"/>
    <property type="evidence" value="ECO:0007669"/>
    <property type="project" value="InterPro"/>
</dbReference>
<dbReference type="InterPro" id="IPR036259">
    <property type="entry name" value="MFS_trans_sf"/>
</dbReference>
<feature type="transmembrane region" description="Helical" evidence="8">
    <location>
        <begin position="84"/>
        <end position="102"/>
    </location>
</feature>
<protein>
    <recommendedName>
        <fullName evidence="10">Major facilitator superfamily (MFS) profile domain-containing protein</fullName>
    </recommendedName>
</protein>
<feature type="transmembrane region" description="Helical" evidence="8">
    <location>
        <begin position="175"/>
        <end position="193"/>
    </location>
</feature>
<gene>
    <name evidence="9" type="ORF">RMAR1173_LOCUS2451</name>
</gene>
<organism evidence="9">
    <name type="scientific">Rhizochromulina marina</name>
    <dbReference type="NCBI Taxonomy" id="1034831"/>
    <lineage>
        <taxon>Eukaryota</taxon>
        <taxon>Sar</taxon>
        <taxon>Stramenopiles</taxon>
        <taxon>Ochrophyta</taxon>
        <taxon>Dictyochophyceae</taxon>
        <taxon>Rhizochromulinales</taxon>
        <taxon>Rhizochromulina</taxon>
    </lineage>
</organism>
<dbReference type="InterPro" id="IPR018456">
    <property type="entry name" value="PTR2_symporter_CS"/>
</dbReference>
<evidence type="ECO:0000256" key="2">
    <source>
        <dbReference type="ARBA" id="ARBA00005982"/>
    </source>
</evidence>
<evidence type="ECO:0000313" key="9">
    <source>
        <dbReference type="EMBL" id="CAD9665372.1"/>
    </source>
</evidence>
<keyword evidence="3 6" id="KW-0812">Transmembrane</keyword>
<proteinExistence type="inferred from homology"/>
<evidence type="ECO:0000256" key="3">
    <source>
        <dbReference type="ARBA" id="ARBA00022692"/>
    </source>
</evidence>
<dbReference type="PANTHER" id="PTHR11654">
    <property type="entry name" value="OLIGOPEPTIDE TRANSPORTER-RELATED"/>
    <property type="match status" value="1"/>
</dbReference>
<dbReference type="GO" id="GO:0006857">
    <property type="term" value="P:oligopeptide transport"/>
    <property type="evidence" value="ECO:0007669"/>
    <property type="project" value="InterPro"/>
</dbReference>
<feature type="transmembrane region" description="Helical" evidence="8">
    <location>
        <begin position="470"/>
        <end position="488"/>
    </location>
</feature>
<feature type="transmembrane region" description="Helical" evidence="8">
    <location>
        <begin position="407"/>
        <end position="428"/>
    </location>
</feature>
<feature type="transmembrane region" description="Helical" evidence="8">
    <location>
        <begin position="286"/>
        <end position="303"/>
    </location>
</feature>
<dbReference type="Pfam" id="PF00854">
    <property type="entry name" value="PTR2"/>
    <property type="match status" value="1"/>
</dbReference>
<feature type="transmembrane region" description="Helical" evidence="8">
    <location>
        <begin position="139"/>
        <end position="163"/>
    </location>
</feature>
<reference evidence="9" key="1">
    <citation type="submission" date="2021-01" db="EMBL/GenBank/DDBJ databases">
        <authorList>
            <person name="Corre E."/>
            <person name="Pelletier E."/>
            <person name="Niang G."/>
            <person name="Scheremetjew M."/>
            <person name="Finn R."/>
            <person name="Kale V."/>
            <person name="Holt S."/>
            <person name="Cochrane G."/>
            <person name="Meng A."/>
            <person name="Brown T."/>
            <person name="Cohen L."/>
        </authorList>
    </citation>
    <scope>NUCLEOTIDE SEQUENCE</scope>
    <source>
        <strain evidence="9">CCMP1243</strain>
    </source>
</reference>
<evidence type="ECO:0008006" key="10">
    <source>
        <dbReference type="Google" id="ProtNLM"/>
    </source>
</evidence>
<name>A0A7S2RAC8_9STRA</name>
<accession>A0A7S2RAC8</accession>
<feature type="transmembrane region" description="Helical" evidence="8">
    <location>
        <begin position="334"/>
        <end position="354"/>
    </location>
</feature>
<feature type="compositionally biased region" description="Basic and acidic residues" evidence="7">
    <location>
        <begin position="527"/>
        <end position="544"/>
    </location>
</feature>
<keyword evidence="4 8" id="KW-1133">Transmembrane helix</keyword>
<feature type="transmembrane region" description="Helical" evidence="8">
    <location>
        <begin position="366"/>
        <end position="387"/>
    </location>
</feature>
<keyword evidence="6" id="KW-0813">Transport</keyword>
<evidence type="ECO:0000256" key="8">
    <source>
        <dbReference type="SAM" id="Phobius"/>
    </source>
</evidence>
<dbReference type="Gene3D" id="1.20.1250.20">
    <property type="entry name" value="MFS general substrate transporter like domains"/>
    <property type="match status" value="1"/>
</dbReference>
<feature type="transmembrane region" description="Helical" evidence="8">
    <location>
        <begin position="205"/>
        <end position="226"/>
    </location>
</feature>
<dbReference type="InterPro" id="IPR000109">
    <property type="entry name" value="POT_fam"/>
</dbReference>
<sequence length="559" mass="61099">MSPMEGGTEEEDGSFFIGVPRRREGRRRQQCKCEAFGLSELPPQSTYVIWNEFCERFSFYGMKTLLALFFVRKLGMGETDATEALSLFIVACYVTPIFGAYLSDGHIGRFHTIMILSVVHLAGNALLAVFAGARGRTRLVGVAVSLALVALGTGGIKPCVSAFGGDQIYPPEPRLIQLFFSFFYFAINAGSLLSTLVTPTVKAEAGYSFAFALPAILMAIALLAIWKGRKTYRMVPPTGDVFTQTVRVIMSACSLRASGKAQSFSVAFKDCEKSYGRELVSDVRQLLVVLKLFLPAPIFWSLFDQQSSRWTFQASHMNCQLGSYKMQPEQMQSLNAFLILALIPLFERVIYPLASRLCGPKLALDPVYRMASGMLLGAASFLLAAIVQLHINNSEEGSVSVLWQIPQYVVMTSGEILFSITGLEFAFSQAPQTMKSAVQSAWLLTDAAGNLLTVVVLEAVSKMVGQFDEFLIFSSGCLVAMVLLLFLAREFDRDIHADTEDPGALEPTNSAGRQVVELRSKPTHGQPEVKADDGPELPNDHHNEPGGSTTISPLTGDIL</sequence>
<feature type="transmembrane region" description="Helical" evidence="8">
    <location>
        <begin position="114"/>
        <end position="133"/>
    </location>
</feature>
<comment type="similarity">
    <text evidence="2 6">Belongs to the major facilitator superfamily. Proton-dependent oligopeptide transporter (POT/PTR) (TC 2.A.17) family.</text>
</comment>
<feature type="region of interest" description="Disordered" evidence="7">
    <location>
        <begin position="518"/>
        <end position="559"/>
    </location>
</feature>
<comment type="subcellular location">
    <subcellularLocation>
        <location evidence="1 6">Membrane</location>
        <topology evidence="1 6">Multi-pass membrane protein</topology>
    </subcellularLocation>
</comment>
<evidence type="ECO:0000256" key="7">
    <source>
        <dbReference type="SAM" id="MobiDB-lite"/>
    </source>
</evidence>
<evidence type="ECO:0000256" key="4">
    <source>
        <dbReference type="ARBA" id="ARBA00022989"/>
    </source>
</evidence>
<keyword evidence="5 8" id="KW-0472">Membrane</keyword>
<dbReference type="GO" id="GO:0016020">
    <property type="term" value="C:membrane"/>
    <property type="evidence" value="ECO:0007669"/>
    <property type="project" value="UniProtKB-SubCell"/>
</dbReference>
<evidence type="ECO:0000256" key="6">
    <source>
        <dbReference type="RuleBase" id="RU003755"/>
    </source>
</evidence>
<dbReference type="PROSITE" id="PS01023">
    <property type="entry name" value="PTR2_2"/>
    <property type="match status" value="1"/>
</dbReference>
<dbReference type="AlphaFoldDB" id="A0A7S2RAC8"/>
<evidence type="ECO:0000256" key="1">
    <source>
        <dbReference type="ARBA" id="ARBA00004141"/>
    </source>
</evidence>
<dbReference type="EMBL" id="HBHJ01003822">
    <property type="protein sequence ID" value="CAD9665372.1"/>
    <property type="molecule type" value="Transcribed_RNA"/>
</dbReference>